<reference evidence="6 7" key="1">
    <citation type="submission" date="2018-08" db="EMBL/GenBank/DDBJ databases">
        <title>Comparative genomics of wild bee and flower associated Lactobacillus reveals potential adaptation to the bee host.</title>
        <authorList>
            <person name="Vuong H.Q."/>
            <person name="Mcfrederick Q.S."/>
        </authorList>
    </citation>
    <scope>NUCLEOTIDE SEQUENCE [LARGE SCALE GENOMIC DNA]</scope>
    <source>
        <strain evidence="6 7">HV_04</strain>
    </source>
</reference>
<evidence type="ECO:0000256" key="1">
    <source>
        <dbReference type="ARBA" id="ARBA00009232"/>
    </source>
</evidence>
<evidence type="ECO:0000256" key="4">
    <source>
        <dbReference type="ARBA" id="ARBA00023204"/>
    </source>
</evidence>
<keyword evidence="7" id="KW-1185">Reference proteome</keyword>
<dbReference type="Gene3D" id="3.10.300.10">
    <property type="entry name" value="Methylpurine-DNA glycosylase (MPG)"/>
    <property type="match status" value="1"/>
</dbReference>
<keyword evidence="3 5" id="KW-0378">Hydrolase</keyword>
<dbReference type="PANTHER" id="PTHR10429:SF0">
    <property type="entry name" value="DNA-3-METHYLADENINE GLYCOSYLASE"/>
    <property type="match status" value="1"/>
</dbReference>
<evidence type="ECO:0000256" key="3">
    <source>
        <dbReference type="ARBA" id="ARBA00022801"/>
    </source>
</evidence>
<accession>A0ABY2YT52</accession>
<keyword evidence="2 5" id="KW-0227">DNA damage</keyword>
<evidence type="ECO:0000313" key="6">
    <source>
        <dbReference type="EMBL" id="TPR15163.1"/>
    </source>
</evidence>
<protein>
    <recommendedName>
        <fullName evidence="5">Putative 3-methyladenine DNA glycosylase</fullName>
        <ecNumber evidence="5">3.2.2.-</ecNumber>
    </recommendedName>
</protein>
<sequence length="233" mass="26674">MHYFCIFDRSINLDIIKYLSNDSTERIAKKLLGNIISFKDNYGNIFSGYIVEDEAYLGINDRACHSYNNYHSSKNNSMYLRAGTIYIYSMFGHNLLNIITQSEGIPEGVLIRAVQPIKITDAMINNRNKNNYEITNGPGKLTQAFNINLNLNGKKLDESQLSLDITNGAIPEHINLSSRIGIKNKGIWDSKKLRFYVSANPYVSKIKMRNCNFKTCGWKNKENLKCNGQNFQY</sequence>
<dbReference type="CDD" id="cd00540">
    <property type="entry name" value="AAG"/>
    <property type="match status" value="1"/>
</dbReference>
<evidence type="ECO:0000256" key="2">
    <source>
        <dbReference type="ARBA" id="ARBA00022763"/>
    </source>
</evidence>
<dbReference type="InterPro" id="IPR003180">
    <property type="entry name" value="MPG"/>
</dbReference>
<dbReference type="InterPro" id="IPR011034">
    <property type="entry name" value="Formyl_transferase-like_C_sf"/>
</dbReference>
<dbReference type="EMBL" id="QUAM01000002">
    <property type="protein sequence ID" value="TPR15163.1"/>
    <property type="molecule type" value="Genomic_DNA"/>
</dbReference>
<dbReference type="EC" id="3.2.2.-" evidence="5"/>
<comment type="similarity">
    <text evidence="1 5">Belongs to the DNA glycosylase MPG family.</text>
</comment>
<dbReference type="Pfam" id="PF02245">
    <property type="entry name" value="Pur_DNA_glyco"/>
    <property type="match status" value="1"/>
</dbReference>
<dbReference type="HAMAP" id="MF_00527">
    <property type="entry name" value="3MGH"/>
    <property type="match status" value="1"/>
</dbReference>
<dbReference type="PANTHER" id="PTHR10429">
    <property type="entry name" value="DNA-3-METHYLADENINE GLYCOSYLASE"/>
    <property type="match status" value="1"/>
</dbReference>
<evidence type="ECO:0000256" key="5">
    <source>
        <dbReference type="HAMAP-Rule" id="MF_00527"/>
    </source>
</evidence>
<dbReference type="InterPro" id="IPR036995">
    <property type="entry name" value="MPG_sf"/>
</dbReference>
<organism evidence="6 7">
    <name type="scientific">Apilactobacillus timberlakei</name>
    <dbReference type="NCBI Taxonomy" id="2008380"/>
    <lineage>
        <taxon>Bacteria</taxon>
        <taxon>Bacillati</taxon>
        <taxon>Bacillota</taxon>
        <taxon>Bacilli</taxon>
        <taxon>Lactobacillales</taxon>
        <taxon>Lactobacillaceae</taxon>
        <taxon>Apilactobacillus</taxon>
    </lineage>
</organism>
<evidence type="ECO:0000313" key="7">
    <source>
        <dbReference type="Proteomes" id="UP000767392"/>
    </source>
</evidence>
<keyword evidence="4 5" id="KW-0234">DNA repair</keyword>
<comment type="caution">
    <text evidence="6">The sequence shown here is derived from an EMBL/GenBank/DDBJ whole genome shotgun (WGS) entry which is preliminary data.</text>
</comment>
<proteinExistence type="inferred from homology"/>
<dbReference type="NCBIfam" id="TIGR00567">
    <property type="entry name" value="3mg"/>
    <property type="match status" value="1"/>
</dbReference>
<dbReference type="SUPFAM" id="SSF50486">
    <property type="entry name" value="FMT C-terminal domain-like"/>
    <property type="match status" value="1"/>
</dbReference>
<name>A0ABY2YT52_9LACO</name>
<dbReference type="Proteomes" id="UP000767392">
    <property type="component" value="Unassembled WGS sequence"/>
</dbReference>
<gene>
    <name evidence="6" type="ORF">DY048_02570</name>
</gene>